<evidence type="ECO:0000313" key="4">
    <source>
        <dbReference type="Proteomes" id="UP000326914"/>
    </source>
</evidence>
<dbReference type="SMR" id="A0A5J6ZAZ4"/>
<dbReference type="Gene3D" id="2.60.40.790">
    <property type="match status" value="1"/>
</dbReference>
<dbReference type="Pfam" id="PF00011">
    <property type="entry name" value="HSP20"/>
    <property type="match status" value="1"/>
</dbReference>
<dbReference type="EMBL" id="CP042426">
    <property type="protein sequence ID" value="QFQ31838.1"/>
    <property type="molecule type" value="Genomic_DNA"/>
</dbReference>
<dbReference type="PANTHER" id="PTHR47062">
    <property type="match status" value="1"/>
</dbReference>
<accession>A0A5J6ZAZ4</accession>
<dbReference type="SUPFAM" id="SSF49764">
    <property type="entry name" value="HSP20-like chaperones"/>
    <property type="match status" value="1"/>
</dbReference>
<comment type="similarity">
    <text evidence="1 2">Belongs to the small heat shock protein (HSP20) family.</text>
</comment>
<dbReference type="InterPro" id="IPR002068">
    <property type="entry name" value="A-crystallin/Hsp20_dom"/>
</dbReference>
<dbReference type="PROSITE" id="PS01031">
    <property type="entry name" value="SHSP"/>
    <property type="match status" value="1"/>
</dbReference>
<proteinExistence type="inferred from homology"/>
<dbReference type="Proteomes" id="UP000326914">
    <property type="component" value="Chromosome"/>
</dbReference>
<dbReference type="PANTHER" id="PTHR47062:SF1">
    <property type="entry name" value="SMALL HEAT SHOCK PROTEIN IBPA"/>
    <property type="match status" value="1"/>
</dbReference>
<dbReference type="OrthoDB" id="6462033at2"/>
<protein>
    <submittedName>
        <fullName evidence="3">Hsp20 family protein</fullName>
    </submittedName>
</protein>
<dbReference type="RefSeq" id="WP_158345803.1">
    <property type="nucleotide sequence ID" value="NZ_CP042426.1"/>
</dbReference>
<dbReference type="InterPro" id="IPR008978">
    <property type="entry name" value="HSP20-like_chaperone"/>
</dbReference>
<name>A0A5J6ZAZ4_9GAMM</name>
<reference evidence="3 4" key="1">
    <citation type="submission" date="2019-07" db="EMBL/GenBank/DDBJ databases">
        <title>Buchnera limit thermal tolerance of host aphids.</title>
        <authorList>
            <person name="Zhang B."/>
            <person name="Moran N."/>
        </authorList>
    </citation>
    <scope>NUCLEOTIDE SEQUENCE [LARGE SCALE GENOMIC DNA]</scope>
    <source>
        <strain evidence="3 4">Ago-UT1</strain>
    </source>
</reference>
<sequence>MSYRSFSFLPNINHNSVFSNRFNQIDKMFSTLTGEKPLSETPLYNLIQINEKKYILILNIAGYEEKDLDISVHKNQLIIQGKKEKKNYNNEKTEKYLHKDITFSNFSLNFNFGHKIKVNKADLSLGLLELHFECQIPDEEKPKKISINSNNMQIRNK</sequence>
<gene>
    <name evidence="3" type="ORF">FQV32_00070</name>
</gene>
<evidence type="ECO:0000256" key="2">
    <source>
        <dbReference type="RuleBase" id="RU003616"/>
    </source>
</evidence>
<evidence type="ECO:0000256" key="1">
    <source>
        <dbReference type="PROSITE-ProRule" id="PRU00285"/>
    </source>
</evidence>
<organism evidence="3 4">
    <name type="scientific">Buchnera aphidicola</name>
    <name type="common">Aphis gossypii</name>
    <dbReference type="NCBI Taxonomy" id="98785"/>
    <lineage>
        <taxon>Bacteria</taxon>
        <taxon>Pseudomonadati</taxon>
        <taxon>Pseudomonadota</taxon>
        <taxon>Gammaproteobacteria</taxon>
        <taxon>Enterobacterales</taxon>
        <taxon>Erwiniaceae</taxon>
        <taxon>Buchnera</taxon>
    </lineage>
</organism>
<dbReference type="AlphaFoldDB" id="A0A5J6ZAZ4"/>
<evidence type="ECO:0000313" key="3">
    <source>
        <dbReference type="EMBL" id="QFQ31838.1"/>
    </source>
</evidence>